<keyword evidence="2" id="KW-1185">Reference proteome</keyword>
<name>A0ABT9A651_9BACT</name>
<proteinExistence type="predicted"/>
<comment type="caution">
    <text evidence="1">The sequence shown here is derived from an EMBL/GenBank/DDBJ whole genome shotgun (WGS) entry which is preliminary data.</text>
</comment>
<dbReference type="RefSeq" id="WP_305010000.1">
    <property type="nucleotide sequence ID" value="NZ_JAUQSX010000001.1"/>
</dbReference>
<gene>
    <name evidence="1" type="ORF">Q5H92_03005</name>
</gene>
<dbReference type="Proteomes" id="UP001167796">
    <property type="component" value="Unassembled WGS sequence"/>
</dbReference>
<protein>
    <submittedName>
        <fullName evidence="1">Uncharacterized protein</fullName>
    </submittedName>
</protein>
<dbReference type="EMBL" id="JAUQSX010000001">
    <property type="protein sequence ID" value="MDO7845311.1"/>
    <property type="molecule type" value="Genomic_DNA"/>
</dbReference>
<organism evidence="1 2">
    <name type="scientific">Hymenobacter mellowenesis</name>
    <dbReference type="NCBI Taxonomy" id="3063995"/>
    <lineage>
        <taxon>Bacteria</taxon>
        <taxon>Pseudomonadati</taxon>
        <taxon>Bacteroidota</taxon>
        <taxon>Cytophagia</taxon>
        <taxon>Cytophagales</taxon>
        <taxon>Hymenobacteraceae</taxon>
        <taxon>Hymenobacter</taxon>
    </lineage>
</organism>
<sequence>MSTKLILALGVVALLAYFGVSYGLRQRFPRLEVATDTALKGRISGVFHVQKSHFFFLNGQTDTRYDFGAFAPSPDQAPFQQDSSSLNQYLHVGDSISKRAHSVELTVRRGQRLSRWVCPPQATGR</sequence>
<accession>A0ABT9A651</accession>
<evidence type="ECO:0000313" key="1">
    <source>
        <dbReference type="EMBL" id="MDO7845311.1"/>
    </source>
</evidence>
<evidence type="ECO:0000313" key="2">
    <source>
        <dbReference type="Proteomes" id="UP001167796"/>
    </source>
</evidence>
<reference evidence="1" key="1">
    <citation type="submission" date="2023-07" db="EMBL/GenBank/DDBJ databases">
        <authorList>
            <person name="Kim M.K."/>
        </authorList>
    </citation>
    <scope>NUCLEOTIDE SEQUENCE</scope>
    <source>
        <strain evidence="1">M29</strain>
    </source>
</reference>